<proteinExistence type="predicted"/>
<dbReference type="RefSeq" id="WP_209647023.1">
    <property type="nucleotide sequence ID" value="NZ_JAGINW010000001.1"/>
</dbReference>
<reference evidence="1 2" key="1">
    <citation type="submission" date="2021-03" db="EMBL/GenBank/DDBJ databases">
        <title>Sequencing the genomes of 1000 actinobacteria strains.</title>
        <authorList>
            <person name="Klenk H.-P."/>
        </authorList>
    </citation>
    <scope>NUCLEOTIDE SEQUENCE [LARGE SCALE GENOMIC DNA]</scope>
    <source>
        <strain evidence="1 2">DSM 46670</strain>
    </source>
</reference>
<evidence type="ECO:0000313" key="2">
    <source>
        <dbReference type="Proteomes" id="UP001519332"/>
    </source>
</evidence>
<evidence type="ECO:0008006" key="3">
    <source>
        <dbReference type="Google" id="ProtNLM"/>
    </source>
</evidence>
<dbReference type="Proteomes" id="UP001519332">
    <property type="component" value="Unassembled WGS sequence"/>
</dbReference>
<sequence length="225" mass="25109">MSPFMPLERSTLASPAWFVPFDDFTRRVRSAGVKIQLDRLDDDVWSPLDIEAIRTPSGCFAYPGLGRPDGPRYRARFTATGYQPLYPADGEPFSADVIGVQFQVPPPAVATQPRLVRLLPGVSFPYAPGIRTVHGFVRRPGTTTPVANALVEARGQTFHDRVPWLERTLTDPTGAFRLALRWDGERTDEETFRLQATERPGRAGELVVRLPRDAGRSQVIEIPEQ</sequence>
<comment type="caution">
    <text evidence="1">The sequence shown here is derived from an EMBL/GenBank/DDBJ whole genome shotgun (WGS) entry which is preliminary data.</text>
</comment>
<keyword evidence="2" id="KW-1185">Reference proteome</keyword>
<protein>
    <recommendedName>
        <fullName evidence="3">Carboxypeptidase regulatory-like domain-containing protein</fullName>
    </recommendedName>
</protein>
<accession>A0ABS4U175</accession>
<dbReference type="EMBL" id="JAGINW010000001">
    <property type="protein sequence ID" value="MBP2330407.1"/>
    <property type="molecule type" value="Genomic_DNA"/>
</dbReference>
<evidence type="ECO:0000313" key="1">
    <source>
        <dbReference type="EMBL" id="MBP2330407.1"/>
    </source>
</evidence>
<gene>
    <name evidence="1" type="ORF">JOF56_010792</name>
</gene>
<organism evidence="1 2">
    <name type="scientific">Kibdelosporangium banguiense</name>
    <dbReference type="NCBI Taxonomy" id="1365924"/>
    <lineage>
        <taxon>Bacteria</taxon>
        <taxon>Bacillati</taxon>
        <taxon>Actinomycetota</taxon>
        <taxon>Actinomycetes</taxon>
        <taxon>Pseudonocardiales</taxon>
        <taxon>Pseudonocardiaceae</taxon>
        <taxon>Kibdelosporangium</taxon>
    </lineage>
</organism>
<name>A0ABS4U175_9PSEU</name>